<feature type="domain" description="Guanylate cyclase" evidence="15">
    <location>
        <begin position="339"/>
        <end position="416"/>
    </location>
</feature>
<evidence type="ECO:0000313" key="17">
    <source>
        <dbReference type="WBParaSite" id="PSAMB.scaffold21size117079.g519.t1"/>
    </source>
</evidence>
<keyword evidence="6" id="KW-0479">Metal-binding</keyword>
<dbReference type="PROSITE" id="PS50125">
    <property type="entry name" value="GUANYLATE_CYCLASE_2"/>
    <property type="match status" value="1"/>
</dbReference>
<feature type="compositionally biased region" description="Gly residues" evidence="13">
    <location>
        <begin position="18"/>
        <end position="33"/>
    </location>
</feature>
<keyword evidence="8" id="KW-0067">ATP-binding</keyword>
<feature type="compositionally biased region" description="Basic and acidic residues" evidence="13">
    <location>
        <begin position="1"/>
        <end position="10"/>
    </location>
</feature>
<feature type="transmembrane region" description="Helical" evidence="14">
    <location>
        <begin position="238"/>
        <end position="255"/>
    </location>
</feature>
<keyword evidence="16" id="KW-1185">Reference proteome</keyword>
<dbReference type="GO" id="GO:0035556">
    <property type="term" value="P:intracellular signal transduction"/>
    <property type="evidence" value="ECO:0007669"/>
    <property type="project" value="InterPro"/>
</dbReference>
<name>A0A914VNR9_9BILA</name>
<accession>A0A914VNR9</accession>
<feature type="transmembrane region" description="Helical" evidence="14">
    <location>
        <begin position="125"/>
        <end position="148"/>
    </location>
</feature>
<dbReference type="PANTHER" id="PTHR45627:SF8">
    <property type="entry name" value="ADENYLATE CYCLASE TYPE 9"/>
    <property type="match status" value="1"/>
</dbReference>
<feature type="region of interest" description="Disordered" evidence="13">
    <location>
        <begin position="1"/>
        <end position="33"/>
    </location>
</feature>
<dbReference type="GO" id="GO:0005524">
    <property type="term" value="F:ATP binding"/>
    <property type="evidence" value="ECO:0007669"/>
    <property type="project" value="UniProtKB-KW"/>
</dbReference>
<feature type="transmembrane region" description="Helical" evidence="14">
    <location>
        <begin position="155"/>
        <end position="176"/>
    </location>
</feature>
<evidence type="ECO:0000256" key="12">
    <source>
        <dbReference type="ARBA" id="ARBA00023239"/>
    </source>
</evidence>
<organism evidence="16 17">
    <name type="scientific">Plectus sambesii</name>
    <dbReference type="NCBI Taxonomy" id="2011161"/>
    <lineage>
        <taxon>Eukaryota</taxon>
        <taxon>Metazoa</taxon>
        <taxon>Ecdysozoa</taxon>
        <taxon>Nematoda</taxon>
        <taxon>Chromadorea</taxon>
        <taxon>Plectida</taxon>
        <taxon>Plectina</taxon>
        <taxon>Plectoidea</taxon>
        <taxon>Plectidae</taxon>
        <taxon>Plectus</taxon>
    </lineage>
</organism>
<dbReference type="SMART" id="SM00044">
    <property type="entry name" value="CYCc"/>
    <property type="match status" value="1"/>
</dbReference>
<evidence type="ECO:0000256" key="6">
    <source>
        <dbReference type="ARBA" id="ARBA00022723"/>
    </source>
</evidence>
<evidence type="ECO:0000256" key="10">
    <source>
        <dbReference type="ARBA" id="ARBA00022989"/>
    </source>
</evidence>
<evidence type="ECO:0000256" key="11">
    <source>
        <dbReference type="ARBA" id="ARBA00023136"/>
    </source>
</evidence>
<feature type="transmembrane region" description="Helical" evidence="14">
    <location>
        <begin position="207"/>
        <end position="226"/>
    </location>
</feature>
<dbReference type="GO" id="GO:0046872">
    <property type="term" value="F:metal ion binding"/>
    <property type="evidence" value="ECO:0007669"/>
    <property type="project" value="UniProtKB-KW"/>
</dbReference>
<dbReference type="WBParaSite" id="PSAMB.scaffold21size117079.g519.t1">
    <property type="protein sequence ID" value="PSAMB.scaffold21size117079.g519.t1"/>
    <property type="gene ID" value="PSAMB.scaffold21size117079.g519"/>
</dbReference>
<dbReference type="GO" id="GO:0007189">
    <property type="term" value="P:adenylate cyclase-activating G protein-coupled receptor signaling pathway"/>
    <property type="evidence" value="ECO:0007669"/>
    <property type="project" value="TreeGrafter"/>
</dbReference>
<dbReference type="InterPro" id="IPR032628">
    <property type="entry name" value="AC_N"/>
</dbReference>
<keyword evidence="12" id="KW-0456">Lyase</keyword>
<keyword evidence="11 14" id="KW-0472">Membrane</keyword>
<dbReference type="InterPro" id="IPR029787">
    <property type="entry name" value="Nucleotide_cyclase"/>
</dbReference>
<dbReference type="EC" id="4.6.1.1" evidence="4"/>
<evidence type="ECO:0000256" key="1">
    <source>
        <dbReference type="ARBA" id="ARBA00001436"/>
    </source>
</evidence>
<evidence type="ECO:0000256" key="9">
    <source>
        <dbReference type="ARBA" id="ARBA00022842"/>
    </source>
</evidence>
<evidence type="ECO:0000256" key="8">
    <source>
        <dbReference type="ARBA" id="ARBA00022840"/>
    </source>
</evidence>
<dbReference type="SUPFAM" id="SSF55073">
    <property type="entry name" value="Nucleotide cyclase"/>
    <property type="match status" value="1"/>
</dbReference>
<evidence type="ECO:0000256" key="14">
    <source>
        <dbReference type="SAM" id="Phobius"/>
    </source>
</evidence>
<dbReference type="GO" id="GO:0004383">
    <property type="term" value="F:guanylate cyclase activity"/>
    <property type="evidence" value="ECO:0007669"/>
    <property type="project" value="UniProtKB-EC"/>
</dbReference>
<evidence type="ECO:0000256" key="13">
    <source>
        <dbReference type="SAM" id="MobiDB-lite"/>
    </source>
</evidence>
<dbReference type="GO" id="GO:0005886">
    <property type="term" value="C:plasma membrane"/>
    <property type="evidence" value="ECO:0007669"/>
    <property type="project" value="TreeGrafter"/>
</dbReference>
<evidence type="ECO:0000256" key="4">
    <source>
        <dbReference type="ARBA" id="ARBA00012201"/>
    </source>
</evidence>
<evidence type="ECO:0000256" key="7">
    <source>
        <dbReference type="ARBA" id="ARBA00022741"/>
    </source>
</evidence>
<comment type="catalytic activity">
    <reaction evidence="2">
        <text>ATP = 3',5'-cyclic AMP + diphosphate</text>
        <dbReference type="Rhea" id="RHEA:15389"/>
        <dbReference type="ChEBI" id="CHEBI:30616"/>
        <dbReference type="ChEBI" id="CHEBI:33019"/>
        <dbReference type="ChEBI" id="CHEBI:58165"/>
        <dbReference type="EC" id="4.6.1.1"/>
    </reaction>
</comment>
<proteinExistence type="predicted"/>
<dbReference type="Proteomes" id="UP000887566">
    <property type="component" value="Unplaced"/>
</dbReference>
<feature type="transmembrane region" description="Helical" evidence="14">
    <location>
        <begin position="101"/>
        <end position="119"/>
    </location>
</feature>
<keyword evidence="5 14" id="KW-0812">Transmembrane</keyword>
<comment type="subcellular location">
    <subcellularLocation>
        <location evidence="3">Membrane</location>
        <topology evidence="3">Multi-pass membrane protein</topology>
    </subcellularLocation>
</comment>
<dbReference type="GO" id="GO:0004016">
    <property type="term" value="F:adenylate cyclase activity"/>
    <property type="evidence" value="ECO:0007669"/>
    <property type="project" value="UniProtKB-EC"/>
</dbReference>
<evidence type="ECO:0000256" key="2">
    <source>
        <dbReference type="ARBA" id="ARBA00001593"/>
    </source>
</evidence>
<dbReference type="InterPro" id="IPR001054">
    <property type="entry name" value="A/G_cyclase"/>
</dbReference>
<reference evidence="17" key="1">
    <citation type="submission" date="2022-11" db="UniProtKB">
        <authorList>
            <consortium name="WormBaseParasite"/>
        </authorList>
    </citation>
    <scope>IDENTIFICATION</scope>
</reference>
<evidence type="ECO:0000256" key="3">
    <source>
        <dbReference type="ARBA" id="ARBA00004141"/>
    </source>
</evidence>
<sequence length="416" mass="46184">MRSGGDRDEPAGVPMLPRGGGGDLANGGSSSGGAGGELALERTIADEVAAHTSTPVGHRKSVPLFERASSRWWNPQFASALLESQYWKCGFPQLRDRFRSGLIYICVTCCSWICYHAVVSEFERALYYQLTAAAIMLLTLAILVFTFCTRNYQRFYLPTSFLCTFLVCVVTLLVFSLGDRPLISPLGTFATSVEVILLVYTVIPLPLYLCIVIGVVYSSLFEILSMHTGLYELQGVKLALHLCVHLLGVHLFILTQVRQRKTFLKVGQSLMARKDLEIETQFKDHMIQSVMPKKVADELLKETSELRRPSATGAMNVTGGPPNVRKFRPFTMNLMTDVSILFADIAGFTKMSSNKSADELVNLLNDLFGRFDILCGKCNLEKISTLGDCYYCVAGCPEPRPDHAKCCVEMGLQRRR</sequence>
<evidence type="ECO:0000313" key="16">
    <source>
        <dbReference type="Proteomes" id="UP000887566"/>
    </source>
</evidence>
<evidence type="ECO:0000256" key="5">
    <source>
        <dbReference type="ARBA" id="ARBA00022692"/>
    </source>
</evidence>
<protein>
    <recommendedName>
        <fullName evidence="4">adenylate cyclase</fullName>
        <ecNumber evidence="4">4.6.1.1</ecNumber>
    </recommendedName>
</protein>
<dbReference type="CDD" id="cd07302">
    <property type="entry name" value="CHD"/>
    <property type="match status" value="1"/>
</dbReference>
<comment type="catalytic activity">
    <reaction evidence="1">
        <text>GTP = 3',5'-cyclic GMP + diphosphate</text>
        <dbReference type="Rhea" id="RHEA:13665"/>
        <dbReference type="ChEBI" id="CHEBI:33019"/>
        <dbReference type="ChEBI" id="CHEBI:37565"/>
        <dbReference type="ChEBI" id="CHEBI:57746"/>
        <dbReference type="EC" id="4.6.1.2"/>
    </reaction>
</comment>
<dbReference type="Pfam" id="PF00211">
    <property type="entry name" value="Guanylate_cyc"/>
    <property type="match status" value="1"/>
</dbReference>
<evidence type="ECO:0000259" key="15">
    <source>
        <dbReference type="PROSITE" id="PS50125"/>
    </source>
</evidence>
<dbReference type="AlphaFoldDB" id="A0A914VNR9"/>
<dbReference type="PANTHER" id="PTHR45627">
    <property type="entry name" value="ADENYLATE CYCLASE TYPE 1"/>
    <property type="match status" value="1"/>
</dbReference>
<dbReference type="Gene3D" id="3.30.70.1230">
    <property type="entry name" value="Nucleotide cyclase"/>
    <property type="match status" value="1"/>
</dbReference>
<keyword evidence="9" id="KW-0460">Magnesium</keyword>
<dbReference type="Pfam" id="PF16214">
    <property type="entry name" value="AC_N"/>
    <property type="match status" value="1"/>
</dbReference>
<keyword evidence="7" id="KW-0547">Nucleotide-binding</keyword>
<keyword evidence="10 14" id="KW-1133">Transmembrane helix</keyword>